<organism evidence="1 2">
    <name type="scientific">Pararhodobacter zhoushanensis</name>
    <dbReference type="NCBI Taxonomy" id="2479545"/>
    <lineage>
        <taxon>Bacteria</taxon>
        <taxon>Pseudomonadati</taxon>
        <taxon>Pseudomonadota</taxon>
        <taxon>Alphaproteobacteria</taxon>
        <taxon>Rhodobacterales</taxon>
        <taxon>Paracoccaceae</taxon>
        <taxon>Pararhodobacter</taxon>
    </lineage>
</organism>
<keyword evidence="2" id="KW-1185">Reference proteome</keyword>
<dbReference type="Proteomes" id="UP001208938">
    <property type="component" value="Unassembled WGS sequence"/>
</dbReference>
<sequence>MPVRLKTARLWSVVAVVLVITGAVAVAGTGSDAAPTHTLPLSRAI</sequence>
<proteinExistence type="predicted"/>
<gene>
    <name evidence="1" type="ORF">OKW52_07385</name>
</gene>
<dbReference type="RefSeq" id="WP_264505156.1">
    <property type="nucleotide sequence ID" value="NZ_JAPDFL010000001.1"/>
</dbReference>
<evidence type="ECO:0000313" key="2">
    <source>
        <dbReference type="Proteomes" id="UP001208938"/>
    </source>
</evidence>
<reference evidence="1 2" key="1">
    <citation type="submission" date="2022-10" db="EMBL/GenBank/DDBJ databases">
        <title>Pararhodobacter sp. nov., isolated from marine algae.</title>
        <authorList>
            <person name="Choi B.J."/>
            <person name="Kim J.M."/>
            <person name="Lee J.K."/>
            <person name="Choi D.G."/>
            <person name="Jeon C.O."/>
        </authorList>
    </citation>
    <scope>NUCLEOTIDE SEQUENCE [LARGE SCALE GENOMIC DNA]</scope>
    <source>
        <strain evidence="1 2">ZQ420</strain>
    </source>
</reference>
<comment type="caution">
    <text evidence="1">The sequence shown here is derived from an EMBL/GenBank/DDBJ whole genome shotgun (WGS) entry which is preliminary data.</text>
</comment>
<accession>A0ABT3GX12</accession>
<dbReference type="EMBL" id="JAPDFL010000001">
    <property type="protein sequence ID" value="MCW1932089.1"/>
    <property type="molecule type" value="Genomic_DNA"/>
</dbReference>
<name>A0ABT3GX12_9RHOB</name>
<protein>
    <submittedName>
        <fullName evidence="1">Uncharacterized protein</fullName>
    </submittedName>
</protein>
<evidence type="ECO:0000313" key="1">
    <source>
        <dbReference type="EMBL" id="MCW1932089.1"/>
    </source>
</evidence>